<name>A0A4P2QXD8_SORCE</name>
<feature type="chain" id="PRO_5020968247" description="Secreted protein" evidence="2">
    <location>
        <begin position="25"/>
        <end position="524"/>
    </location>
</feature>
<reference evidence="3 4" key="1">
    <citation type="submission" date="2015-09" db="EMBL/GenBank/DDBJ databases">
        <title>Sorangium comparison.</title>
        <authorList>
            <person name="Zaburannyi N."/>
            <person name="Bunk B."/>
            <person name="Overmann J."/>
            <person name="Mueller R."/>
        </authorList>
    </citation>
    <scope>NUCLEOTIDE SEQUENCE [LARGE SCALE GENOMIC DNA]</scope>
    <source>
        <strain evidence="3 4">So ce836</strain>
    </source>
</reference>
<evidence type="ECO:0000256" key="1">
    <source>
        <dbReference type="SAM" id="MobiDB-lite"/>
    </source>
</evidence>
<sequence length="524" mass="55032">MFRLRVLTVFPVVIAAAASGAGVAAGCSAEGIRFGFDGMPGGSASAGGAAGAAGEPGGAAGEPGAQTGGSDGFGGMLNIDGGATEETPDVAVNPCGSACGPVELCGVDELGVDHDGLDDNCNGMIDETCPCIAGQAHSCFRGDPSFRHSPGCYPGTQLCDETGTWGPCVGGVHADENCHMRDVTGCHPIQAAPFANVDLKEGTGSFSGDALAGSEVWTVACPPGVDPCPSVGGSDPADDFKPLQSGEYTVTYTKRVAGGETATCAYPLFVGARGLRVELEWEHDPYSVDLDLYLHKPNNTQPWTIGGSSVACGYGNCTLDGIVEGSSIRWFGDDAAPPEPVNWYLDPEETNNTCFYAPRGVGDAWRSYGRGCHNPRLDLDNIACVHRVTDPDNPNFCAPENINVDFPPEDGWMRVAVHYFGGTASFDVHPRIKIFCNGELGADLGPTGFHDPEEPVAFLPEDSGDRFWLVADVVFPKPDPGQCSNPTCIVRPIYRDETMKTPFLSDARTVVRQFGPPYPSLPRP</sequence>
<evidence type="ECO:0000313" key="3">
    <source>
        <dbReference type="EMBL" id="AUX34846.1"/>
    </source>
</evidence>
<organism evidence="3 4">
    <name type="scientific">Sorangium cellulosum</name>
    <name type="common">Polyangium cellulosum</name>
    <dbReference type="NCBI Taxonomy" id="56"/>
    <lineage>
        <taxon>Bacteria</taxon>
        <taxon>Pseudomonadati</taxon>
        <taxon>Myxococcota</taxon>
        <taxon>Polyangia</taxon>
        <taxon>Polyangiales</taxon>
        <taxon>Polyangiaceae</taxon>
        <taxon>Sorangium</taxon>
    </lineage>
</organism>
<accession>A0A4P2QXD8</accession>
<protein>
    <recommendedName>
        <fullName evidence="5">Secreted protein</fullName>
    </recommendedName>
</protein>
<evidence type="ECO:0008006" key="5">
    <source>
        <dbReference type="Google" id="ProtNLM"/>
    </source>
</evidence>
<dbReference type="RefSeq" id="WP_129577978.1">
    <property type="nucleotide sequence ID" value="NZ_CP012672.1"/>
</dbReference>
<proteinExistence type="predicted"/>
<feature type="region of interest" description="Disordered" evidence="1">
    <location>
        <begin position="45"/>
        <end position="83"/>
    </location>
</feature>
<keyword evidence="2" id="KW-0732">Signal</keyword>
<gene>
    <name evidence="3" type="ORF">SOCE836_070250</name>
</gene>
<dbReference type="PROSITE" id="PS51257">
    <property type="entry name" value="PROKAR_LIPOPROTEIN"/>
    <property type="match status" value="1"/>
</dbReference>
<dbReference type="AlphaFoldDB" id="A0A4P2QXD8"/>
<dbReference type="Proteomes" id="UP000295497">
    <property type="component" value="Chromosome"/>
</dbReference>
<dbReference type="EMBL" id="CP012672">
    <property type="protein sequence ID" value="AUX34846.1"/>
    <property type="molecule type" value="Genomic_DNA"/>
</dbReference>
<evidence type="ECO:0000313" key="4">
    <source>
        <dbReference type="Proteomes" id="UP000295497"/>
    </source>
</evidence>
<feature type="signal peptide" evidence="2">
    <location>
        <begin position="1"/>
        <end position="24"/>
    </location>
</feature>
<evidence type="ECO:0000256" key="2">
    <source>
        <dbReference type="SAM" id="SignalP"/>
    </source>
</evidence>
<feature type="compositionally biased region" description="Gly residues" evidence="1">
    <location>
        <begin position="45"/>
        <end position="75"/>
    </location>
</feature>